<dbReference type="AlphaFoldDB" id="A0A919R4C0"/>
<evidence type="ECO:0000313" key="2">
    <source>
        <dbReference type="EMBL" id="GII78100.1"/>
    </source>
</evidence>
<keyword evidence="1" id="KW-0732">Signal</keyword>
<reference evidence="2" key="1">
    <citation type="submission" date="2021-01" db="EMBL/GenBank/DDBJ databases">
        <title>Whole genome shotgun sequence of Sphaerisporangium rufum NBRC 109079.</title>
        <authorList>
            <person name="Komaki H."/>
            <person name="Tamura T."/>
        </authorList>
    </citation>
    <scope>NUCLEOTIDE SEQUENCE</scope>
    <source>
        <strain evidence="2">NBRC 109079</strain>
    </source>
</reference>
<sequence length="166" mass="17741">MASISKRLITLAGTAGAASALLVAPGSATAQAAPTTTAITAFVAQQANHAQSQAARPNAATTTTSAKRCLELLRPWGRYEGGKWRMYGTVRAHCKSKGGWWWMALQKKTKIAGITHWKRLAGRTLRSDQTGAFHVRATCKSMKKNTFRVVTSGGKVLIGPSLTVKC</sequence>
<feature type="chain" id="PRO_5037824451" evidence="1">
    <location>
        <begin position="33"/>
        <end position="166"/>
    </location>
</feature>
<dbReference type="EMBL" id="BOOU01000044">
    <property type="protein sequence ID" value="GII78100.1"/>
    <property type="molecule type" value="Genomic_DNA"/>
</dbReference>
<dbReference type="RefSeq" id="WP_203985196.1">
    <property type="nucleotide sequence ID" value="NZ_BOOU01000044.1"/>
</dbReference>
<proteinExistence type="predicted"/>
<evidence type="ECO:0000256" key="1">
    <source>
        <dbReference type="SAM" id="SignalP"/>
    </source>
</evidence>
<feature type="signal peptide" evidence="1">
    <location>
        <begin position="1"/>
        <end position="32"/>
    </location>
</feature>
<protein>
    <submittedName>
        <fullName evidence="2">Uncharacterized protein</fullName>
    </submittedName>
</protein>
<dbReference type="Proteomes" id="UP000655287">
    <property type="component" value="Unassembled WGS sequence"/>
</dbReference>
<name>A0A919R4C0_9ACTN</name>
<comment type="caution">
    <text evidence="2">The sequence shown here is derived from an EMBL/GenBank/DDBJ whole genome shotgun (WGS) entry which is preliminary data.</text>
</comment>
<keyword evidence="3" id="KW-1185">Reference proteome</keyword>
<gene>
    <name evidence="2" type="ORF">Sru01_30820</name>
</gene>
<organism evidence="2 3">
    <name type="scientific">Sphaerisporangium rufum</name>
    <dbReference type="NCBI Taxonomy" id="1381558"/>
    <lineage>
        <taxon>Bacteria</taxon>
        <taxon>Bacillati</taxon>
        <taxon>Actinomycetota</taxon>
        <taxon>Actinomycetes</taxon>
        <taxon>Streptosporangiales</taxon>
        <taxon>Streptosporangiaceae</taxon>
        <taxon>Sphaerisporangium</taxon>
    </lineage>
</organism>
<accession>A0A919R4C0</accession>
<evidence type="ECO:0000313" key="3">
    <source>
        <dbReference type="Proteomes" id="UP000655287"/>
    </source>
</evidence>